<dbReference type="EMBL" id="JABBGA010000047">
    <property type="protein sequence ID" value="NML29055.1"/>
    <property type="molecule type" value="Genomic_DNA"/>
</dbReference>
<keyword evidence="2" id="KW-1185">Reference proteome</keyword>
<dbReference type="RefSeq" id="WP_169148550.1">
    <property type="nucleotide sequence ID" value="NZ_JABBGA010000047.1"/>
</dbReference>
<gene>
    <name evidence="1" type="ORF">HHL15_25240</name>
</gene>
<evidence type="ECO:0000313" key="1">
    <source>
        <dbReference type="EMBL" id="NML29055.1"/>
    </source>
</evidence>
<dbReference type="AlphaFoldDB" id="A0A848GE62"/>
<protein>
    <submittedName>
        <fullName evidence="1">Uncharacterized protein</fullName>
    </submittedName>
</protein>
<evidence type="ECO:0000313" key="2">
    <source>
        <dbReference type="Proteomes" id="UP000580043"/>
    </source>
</evidence>
<reference evidence="1 2" key="1">
    <citation type="submission" date="2020-04" db="EMBL/GenBank/DDBJ databases">
        <title>Zoogloea sp. G-4-1-14 isolated from soil.</title>
        <authorList>
            <person name="Dahal R.H."/>
        </authorList>
    </citation>
    <scope>NUCLEOTIDE SEQUENCE [LARGE SCALE GENOMIC DNA]</scope>
    <source>
        <strain evidence="1 2">G-4-1-14</strain>
    </source>
</reference>
<organism evidence="1 2">
    <name type="scientific">Zoogloea dura</name>
    <dbReference type="NCBI Taxonomy" id="2728840"/>
    <lineage>
        <taxon>Bacteria</taxon>
        <taxon>Pseudomonadati</taxon>
        <taxon>Pseudomonadota</taxon>
        <taxon>Betaproteobacteria</taxon>
        <taxon>Rhodocyclales</taxon>
        <taxon>Zoogloeaceae</taxon>
        <taxon>Zoogloea</taxon>
    </lineage>
</organism>
<proteinExistence type="predicted"/>
<accession>A0A848GE62</accession>
<name>A0A848GE62_9RHOO</name>
<comment type="caution">
    <text evidence="1">The sequence shown here is derived from an EMBL/GenBank/DDBJ whole genome shotgun (WGS) entry which is preliminary data.</text>
</comment>
<sequence length="229" mass="24979">MPKSYYLPGDDSGKAELLELLASQLPMYAEQLGLTAEDTSEVQADAEAFRYTLAVLNQIQNSSKQWTAHKNILRDSDTGGPVPSFPPFMEVPAKIPAAIPKGIVPRLTRLVARIKSSRNYTEAIGQALGLVGSIKSIDPSSWKPELTATLEANHPQIAWPKGHADSLEIMVDRGDDKGFVPLTITTSPRYSDTSPVPAHTAVWHYKGIYRLKDEQVGQWSNVQSIAVGG</sequence>
<dbReference type="Proteomes" id="UP000580043">
    <property type="component" value="Unassembled WGS sequence"/>
</dbReference>